<reference evidence="10 11" key="1">
    <citation type="submission" date="2016-01" db="EMBL/GenBank/DDBJ databases">
        <title>Genome sequence of the yeast Holleya sinecauda.</title>
        <authorList>
            <person name="Dietrich F.S."/>
        </authorList>
    </citation>
    <scope>NUCLEOTIDE SEQUENCE [LARGE SCALE GENOMIC DNA]</scope>
    <source>
        <strain evidence="10 11">ATCC 58844</strain>
    </source>
</reference>
<dbReference type="InterPro" id="IPR017441">
    <property type="entry name" value="Protein_kinase_ATP_BS"/>
</dbReference>
<dbReference type="RefSeq" id="XP_017987331.1">
    <property type="nucleotide sequence ID" value="XM_018132091.1"/>
</dbReference>
<dbReference type="OrthoDB" id="5337378at2759"/>
<dbReference type="GO" id="GO:0110031">
    <property type="term" value="P:negative regulation of G2/MI transition of meiotic cell cycle"/>
    <property type="evidence" value="ECO:0007669"/>
    <property type="project" value="TreeGrafter"/>
</dbReference>
<gene>
    <name evidence="10" type="ORF">AW171_hschr42224</name>
</gene>
<feature type="domain" description="Protein kinase" evidence="9">
    <location>
        <begin position="398"/>
        <end position="709"/>
    </location>
</feature>
<dbReference type="SUPFAM" id="SSF56112">
    <property type="entry name" value="Protein kinase-like (PK-like)"/>
    <property type="match status" value="1"/>
</dbReference>
<dbReference type="GO" id="GO:0004713">
    <property type="term" value="F:protein tyrosine kinase activity"/>
    <property type="evidence" value="ECO:0007669"/>
    <property type="project" value="TreeGrafter"/>
</dbReference>
<dbReference type="Proteomes" id="UP000243052">
    <property type="component" value="Chromosome iv"/>
</dbReference>
<evidence type="ECO:0000256" key="7">
    <source>
        <dbReference type="SAM" id="Coils"/>
    </source>
</evidence>
<evidence type="ECO:0000259" key="9">
    <source>
        <dbReference type="PROSITE" id="PS50011"/>
    </source>
</evidence>
<evidence type="ECO:0000256" key="8">
    <source>
        <dbReference type="SAM" id="MobiDB-lite"/>
    </source>
</evidence>
<feature type="compositionally biased region" description="Low complexity" evidence="8">
    <location>
        <begin position="274"/>
        <end position="296"/>
    </location>
</feature>
<keyword evidence="3" id="KW-0418">Kinase</keyword>
<dbReference type="GO" id="GO:0005634">
    <property type="term" value="C:nucleus"/>
    <property type="evidence" value="ECO:0007669"/>
    <property type="project" value="TreeGrafter"/>
</dbReference>
<dbReference type="PROSITE" id="PS00108">
    <property type="entry name" value="PROTEIN_KINASE_ST"/>
    <property type="match status" value="1"/>
</dbReference>
<feature type="region of interest" description="Disordered" evidence="8">
    <location>
        <begin position="46"/>
        <end position="65"/>
    </location>
</feature>
<keyword evidence="2 6" id="KW-0547">Nucleotide-binding</keyword>
<feature type="region of interest" description="Disordered" evidence="8">
    <location>
        <begin position="251"/>
        <end position="297"/>
    </location>
</feature>
<dbReference type="Gene3D" id="1.10.510.10">
    <property type="entry name" value="Transferase(Phosphotransferase) domain 1"/>
    <property type="match status" value="1"/>
</dbReference>
<feature type="compositionally biased region" description="Polar residues" evidence="8">
    <location>
        <begin position="47"/>
        <end position="65"/>
    </location>
</feature>
<dbReference type="Pfam" id="PF00069">
    <property type="entry name" value="Pkinase"/>
    <property type="match status" value="1"/>
</dbReference>
<keyword evidence="1" id="KW-0808">Transferase</keyword>
<dbReference type="PANTHER" id="PTHR11042:SF196">
    <property type="entry name" value="MITOSIS INHIBITOR PROTEIN KINASE SWE1"/>
    <property type="match status" value="1"/>
</dbReference>
<evidence type="ECO:0000256" key="6">
    <source>
        <dbReference type="PROSITE-ProRule" id="PRU10141"/>
    </source>
</evidence>
<dbReference type="PANTHER" id="PTHR11042">
    <property type="entry name" value="EUKARYOTIC TRANSLATION INITIATION FACTOR 2-ALPHA KINASE EIF2-ALPHA KINASE -RELATED"/>
    <property type="match status" value="1"/>
</dbReference>
<dbReference type="STRING" id="45286.A0A0X8HRX3"/>
<sequence length="732" mass="81883">MGRSSSISAAQRPPFLSTHHDVSPTLQFRQETEDDLELSDFELETYSGETSSTPNNLQFYSSKQSPGLTRSLGALNLSIGNTSNNTSSSRAGRALSHIYEDAEENAEAIAEENAEETADEYERYQIRSGSANSDSGENNIRCTTSRWSSFTPRIHKKLKNSRADGRSPLAPVPVLMNAEVKKQIPKSGNFSSCGEKKMKNLGKLNDSFTKAKPDPSAFQCKGLISKLQCSLFPQKLTIPDTPVKRTPHAVIMSSPTESPGLFLSGSVRNHRPPSLSAGTYSGSTSTSSSPTHSPCSNGARLAKELHVQQQKKKRSRIIKNTELSNMLQEFTDDLFGDDDGPLFGSSPLETPKKLARQKESNKQYLNIPSTSSYRSSISKPRLINAALCNAYEHLATKFTNVTLIGKGQFSTLYQATFPETQMKYAIKSMTPNRHNMKSHILQEIQILSEISEETRDAEGKEYVIQFISSWEYGNSFYVMTELCENGNLDQFLQEQIVSRAKRLEDWRIWKIIVEICLALRFIHDTCSIVHLDLKPANIMITFEGNLKIGDFGMATKLPLTDKNFENEGDREYIAPEIISEGIYDFRADIFSLGLIIVEIAANVVLPDNGNAWHKLRSGDLSDAGRFSSTDLNSDSIFSSTNMNSHLTDATNHDCYGIDMNRKNIVPAWVPRFLIDSDSLERFVMWMIEPDYRKRPSANAVLQTEECQYVEMTRKAGAIIQEDDFGPKPEFFT</sequence>
<comment type="similarity">
    <text evidence="5">Belongs to the protein kinase superfamily. Ser/Thr protein kinase family. GCN2 subfamily.</text>
</comment>
<dbReference type="FunFam" id="3.30.200.20:FF:000754">
    <property type="entry name" value="Tyrosine kinase"/>
    <property type="match status" value="1"/>
</dbReference>
<dbReference type="InterPro" id="IPR000719">
    <property type="entry name" value="Prot_kinase_dom"/>
</dbReference>
<evidence type="ECO:0000256" key="4">
    <source>
        <dbReference type="ARBA" id="ARBA00022840"/>
    </source>
</evidence>
<dbReference type="GO" id="GO:0005524">
    <property type="term" value="F:ATP binding"/>
    <property type="evidence" value="ECO:0007669"/>
    <property type="project" value="UniProtKB-UniRule"/>
</dbReference>
<keyword evidence="4 6" id="KW-0067">ATP-binding</keyword>
<dbReference type="InterPro" id="IPR011009">
    <property type="entry name" value="Kinase-like_dom_sf"/>
</dbReference>
<dbReference type="GO" id="GO:0005737">
    <property type="term" value="C:cytoplasm"/>
    <property type="evidence" value="ECO:0007669"/>
    <property type="project" value="TreeGrafter"/>
</dbReference>
<feature type="binding site" evidence="6">
    <location>
        <position position="427"/>
    </location>
    <ligand>
        <name>ATP</name>
        <dbReference type="ChEBI" id="CHEBI:30616"/>
    </ligand>
</feature>
<organism evidence="10 11">
    <name type="scientific">Eremothecium sinecaudum</name>
    <dbReference type="NCBI Taxonomy" id="45286"/>
    <lineage>
        <taxon>Eukaryota</taxon>
        <taxon>Fungi</taxon>
        <taxon>Dikarya</taxon>
        <taxon>Ascomycota</taxon>
        <taxon>Saccharomycotina</taxon>
        <taxon>Saccharomycetes</taxon>
        <taxon>Saccharomycetales</taxon>
        <taxon>Saccharomycetaceae</taxon>
        <taxon>Eremothecium</taxon>
    </lineage>
</organism>
<dbReference type="SMART" id="SM00220">
    <property type="entry name" value="S_TKc"/>
    <property type="match status" value="1"/>
</dbReference>
<feature type="coiled-coil region" evidence="7">
    <location>
        <begin position="99"/>
        <end position="127"/>
    </location>
</feature>
<dbReference type="InterPro" id="IPR008271">
    <property type="entry name" value="Ser/Thr_kinase_AS"/>
</dbReference>
<dbReference type="Gene3D" id="3.30.200.20">
    <property type="entry name" value="Phosphorylase Kinase, domain 1"/>
    <property type="match status" value="1"/>
</dbReference>
<evidence type="ECO:0000256" key="3">
    <source>
        <dbReference type="ARBA" id="ARBA00022777"/>
    </source>
</evidence>
<keyword evidence="11" id="KW-1185">Reference proteome</keyword>
<protein>
    <submittedName>
        <fullName evidence="10">HDL409Cp</fullName>
    </submittedName>
</protein>
<proteinExistence type="inferred from homology"/>
<dbReference type="PROSITE" id="PS00107">
    <property type="entry name" value="PROTEIN_KINASE_ATP"/>
    <property type="match status" value="1"/>
</dbReference>
<evidence type="ECO:0000256" key="5">
    <source>
        <dbReference type="ARBA" id="ARBA00037982"/>
    </source>
</evidence>
<evidence type="ECO:0000256" key="1">
    <source>
        <dbReference type="ARBA" id="ARBA00022679"/>
    </source>
</evidence>
<name>A0A0X8HRX3_9SACH</name>
<dbReference type="EMBL" id="CP014244">
    <property type="protein sequence ID" value="AMD20335.1"/>
    <property type="molecule type" value="Genomic_DNA"/>
</dbReference>
<dbReference type="PROSITE" id="PS50011">
    <property type="entry name" value="PROTEIN_KINASE_DOM"/>
    <property type="match status" value="1"/>
</dbReference>
<evidence type="ECO:0000256" key="2">
    <source>
        <dbReference type="ARBA" id="ARBA00022741"/>
    </source>
</evidence>
<evidence type="ECO:0000313" key="10">
    <source>
        <dbReference type="EMBL" id="AMD20335.1"/>
    </source>
</evidence>
<dbReference type="AlphaFoldDB" id="A0A0X8HRX3"/>
<keyword evidence="7" id="KW-0175">Coiled coil</keyword>
<dbReference type="InterPro" id="IPR050339">
    <property type="entry name" value="CC_SR_Kinase"/>
</dbReference>
<feature type="region of interest" description="Disordered" evidence="8">
    <location>
        <begin position="1"/>
        <end position="25"/>
    </location>
</feature>
<accession>A0A0X8HRX3</accession>
<evidence type="ECO:0000313" key="11">
    <source>
        <dbReference type="Proteomes" id="UP000243052"/>
    </source>
</evidence>
<dbReference type="GeneID" id="28723578"/>